<dbReference type="OrthoDB" id="4553064at2"/>
<dbReference type="InterPro" id="IPR016181">
    <property type="entry name" value="Acyl_CoA_acyltransferase"/>
</dbReference>
<evidence type="ECO:0000313" key="5">
    <source>
        <dbReference type="Proteomes" id="UP000035548"/>
    </source>
</evidence>
<organism evidence="4 5">
    <name type="scientific">Corynebacterium uterequi</name>
    <dbReference type="NCBI Taxonomy" id="1072256"/>
    <lineage>
        <taxon>Bacteria</taxon>
        <taxon>Bacillati</taxon>
        <taxon>Actinomycetota</taxon>
        <taxon>Actinomycetes</taxon>
        <taxon>Mycobacteriales</taxon>
        <taxon>Corynebacteriaceae</taxon>
        <taxon>Corynebacterium</taxon>
    </lineage>
</organism>
<reference evidence="4 5" key="1">
    <citation type="journal article" date="2015" name="Genome Announc.">
        <title>Virulence Factor Genes Detected in the Complete Genome Sequence of Corynebacterium uterequi DSM 45634, Isolated from the Uterus of a Maiden Mare.</title>
        <authorList>
            <person name="Ruckert C."/>
            <person name="Kriete M."/>
            <person name="Jaenicke S."/>
            <person name="Winkler A."/>
            <person name="Tauch A."/>
        </authorList>
    </citation>
    <scope>NUCLEOTIDE SEQUENCE [LARGE SCALE GENOMIC DNA]</scope>
    <source>
        <strain evidence="4 5">DSM 45634</strain>
    </source>
</reference>
<dbReference type="STRING" id="1072256.CUTER_07235"/>
<name>A0A0G3HDI4_9CORY</name>
<reference evidence="5" key="2">
    <citation type="submission" date="2015-05" db="EMBL/GenBank/DDBJ databases">
        <title>Complete genome sequence of Corynebacterium uterequi DSM 45634, isolated from the uterus of a maiden mare.</title>
        <authorList>
            <person name="Ruckert C."/>
            <person name="Albersmeier A."/>
            <person name="Winkler A."/>
            <person name="Tauch A."/>
        </authorList>
    </citation>
    <scope>NUCLEOTIDE SEQUENCE [LARGE SCALE GENOMIC DNA]</scope>
    <source>
        <strain evidence="5">DSM 45634</strain>
    </source>
</reference>
<dbReference type="AlphaFoldDB" id="A0A0G3HDI4"/>
<keyword evidence="5" id="KW-1185">Reference proteome</keyword>
<dbReference type="PROSITE" id="PS51186">
    <property type="entry name" value="GNAT"/>
    <property type="match status" value="1"/>
</dbReference>
<protein>
    <submittedName>
        <fullName evidence="4">Acetyltransferase</fullName>
    </submittedName>
</protein>
<dbReference type="PANTHER" id="PTHR43877">
    <property type="entry name" value="AMINOALKYLPHOSPHONATE N-ACETYLTRANSFERASE-RELATED-RELATED"/>
    <property type="match status" value="1"/>
</dbReference>
<dbReference type="InterPro" id="IPR000182">
    <property type="entry name" value="GNAT_dom"/>
</dbReference>
<sequence length="162" mass="17757">MAIAYRPSTSADLTYIRRLNYLTEVFGDESATPDTAEFLEASRFYVGRWDPQRGGIIAVDEDLDNPAGGAWLIFGTAECHGEGFVDPAFPELAIAVETRYQGRGVGTELMAHALDLARSWDVPGVSLCVHVDNPGARRVYERVGYVAVADAPSGYTTMVYRF</sequence>
<keyword evidence="1 4" id="KW-0808">Transferase</keyword>
<dbReference type="GO" id="GO:0016747">
    <property type="term" value="F:acyltransferase activity, transferring groups other than amino-acyl groups"/>
    <property type="evidence" value="ECO:0007669"/>
    <property type="project" value="InterPro"/>
</dbReference>
<dbReference type="Proteomes" id="UP000035548">
    <property type="component" value="Chromosome"/>
</dbReference>
<accession>A0A0G3HDI4</accession>
<dbReference type="EMBL" id="CP011546">
    <property type="protein sequence ID" value="AKK11436.1"/>
    <property type="molecule type" value="Genomic_DNA"/>
</dbReference>
<gene>
    <name evidence="4" type="ORF">CUTER_07235</name>
</gene>
<evidence type="ECO:0000256" key="1">
    <source>
        <dbReference type="ARBA" id="ARBA00022679"/>
    </source>
</evidence>
<feature type="domain" description="N-acetyltransferase" evidence="3">
    <location>
        <begin position="3"/>
        <end position="162"/>
    </location>
</feature>
<evidence type="ECO:0000259" key="3">
    <source>
        <dbReference type="PROSITE" id="PS51186"/>
    </source>
</evidence>
<proteinExistence type="predicted"/>
<dbReference type="InterPro" id="IPR050832">
    <property type="entry name" value="Bact_Acetyltransf"/>
</dbReference>
<evidence type="ECO:0000256" key="2">
    <source>
        <dbReference type="ARBA" id="ARBA00023315"/>
    </source>
</evidence>
<dbReference type="PATRIC" id="fig|1072256.5.peg.1431"/>
<keyword evidence="2" id="KW-0012">Acyltransferase</keyword>
<dbReference type="KEGG" id="cut:CUTER_07235"/>
<dbReference type="RefSeq" id="WP_047260676.1">
    <property type="nucleotide sequence ID" value="NZ_CP011546.1"/>
</dbReference>
<dbReference type="SUPFAM" id="SSF55729">
    <property type="entry name" value="Acyl-CoA N-acyltransferases (Nat)"/>
    <property type="match status" value="1"/>
</dbReference>
<dbReference type="CDD" id="cd04301">
    <property type="entry name" value="NAT_SF"/>
    <property type="match status" value="1"/>
</dbReference>
<dbReference type="Pfam" id="PF00583">
    <property type="entry name" value="Acetyltransf_1"/>
    <property type="match status" value="1"/>
</dbReference>
<dbReference type="Gene3D" id="3.40.630.30">
    <property type="match status" value="1"/>
</dbReference>
<evidence type="ECO:0000313" key="4">
    <source>
        <dbReference type="EMBL" id="AKK11436.1"/>
    </source>
</evidence>